<evidence type="ECO:0000313" key="4">
    <source>
        <dbReference type="Proteomes" id="UP001139035"/>
    </source>
</evidence>
<evidence type="ECO:0000256" key="1">
    <source>
        <dbReference type="SAM" id="MobiDB-lite"/>
    </source>
</evidence>
<dbReference type="EMBL" id="JAJUWU010000009">
    <property type="protein sequence ID" value="MCE7028438.1"/>
    <property type="molecule type" value="Genomic_DNA"/>
</dbReference>
<organism evidence="3 4">
    <name type="scientific">Jiella avicenniae</name>
    <dbReference type="NCBI Taxonomy" id="2907202"/>
    <lineage>
        <taxon>Bacteria</taxon>
        <taxon>Pseudomonadati</taxon>
        <taxon>Pseudomonadota</taxon>
        <taxon>Alphaproteobacteria</taxon>
        <taxon>Hyphomicrobiales</taxon>
        <taxon>Aurantimonadaceae</taxon>
        <taxon>Jiella</taxon>
    </lineage>
</organism>
<feature type="domain" description="DUF7666" evidence="2">
    <location>
        <begin position="20"/>
        <end position="113"/>
    </location>
</feature>
<feature type="compositionally biased region" description="Low complexity" evidence="1">
    <location>
        <begin position="173"/>
        <end position="187"/>
    </location>
</feature>
<dbReference type="AlphaFoldDB" id="A0A9X1TBW0"/>
<reference evidence="3" key="1">
    <citation type="submission" date="2022-01" db="EMBL/GenBank/DDBJ databases">
        <title>Jiella avicenniae sp. nov., a novel endophytic bacterium isolated from bark of Avicennia marina.</title>
        <authorList>
            <person name="Tuo L."/>
        </authorList>
    </citation>
    <scope>NUCLEOTIDE SEQUENCE</scope>
    <source>
        <strain evidence="3">CBK1P-4</strain>
    </source>
</reference>
<sequence length="248" mass="26233">MVKKTTETAVVSEAAAEEVVTAIKGFNKDWTCRGFQYAIGETYKHDGHVEACRAGFHAIEGNPFEVFWYYPAATSVFADVDQRGSLCRHDDDSKIASAEITIKAEVALPEIIRRGIDFVFAKVKAMKADQTSSGDRSTAATSGDRSTAATSGYQSTAATSGDRSTAATSGDRSTAATSGDASSSMATGEDVRVRADKDGCVLCIHEIRWNGSTYAHFDAAFGVTGKDGIKAGVLYRCEGGKLIPAEAA</sequence>
<accession>A0A9X1TBW0</accession>
<gene>
    <name evidence="3" type="ORF">LZD57_10600</name>
</gene>
<name>A0A9X1TBW0_9HYPH</name>
<dbReference type="RefSeq" id="WP_233719596.1">
    <property type="nucleotide sequence ID" value="NZ_JAJUWU010000009.1"/>
</dbReference>
<dbReference type="Proteomes" id="UP001139035">
    <property type="component" value="Unassembled WGS sequence"/>
</dbReference>
<evidence type="ECO:0000313" key="3">
    <source>
        <dbReference type="EMBL" id="MCE7028438.1"/>
    </source>
</evidence>
<evidence type="ECO:0000259" key="2">
    <source>
        <dbReference type="Pfam" id="PF24703"/>
    </source>
</evidence>
<feature type="compositionally biased region" description="Polar residues" evidence="1">
    <location>
        <begin position="131"/>
        <end position="172"/>
    </location>
</feature>
<dbReference type="Pfam" id="PF24703">
    <property type="entry name" value="DUF7666"/>
    <property type="match status" value="1"/>
</dbReference>
<dbReference type="InterPro" id="IPR056083">
    <property type="entry name" value="DUF7666"/>
</dbReference>
<comment type="caution">
    <text evidence="3">The sequence shown here is derived from an EMBL/GenBank/DDBJ whole genome shotgun (WGS) entry which is preliminary data.</text>
</comment>
<proteinExistence type="predicted"/>
<protein>
    <recommendedName>
        <fullName evidence="2">DUF7666 domain-containing protein</fullName>
    </recommendedName>
</protein>
<keyword evidence="4" id="KW-1185">Reference proteome</keyword>
<feature type="region of interest" description="Disordered" evidence="1">
    <location>
        <begin position="131"/>
        <end position="189"/>
    </location>
</feature>